<dbReference type="HOGENOM" id="CLU_023417_2_0_1"/>
<evidence type="ECO:0000313" key="7">
    <source>
        <dbReference type="EMBL" id="EED17154.1"/>
    </source>
</evidence>
<dbReference type="CDD" id="cd00067">
    <property type="entry name" value="GAL4"/>
    <property type="match status" value="1"/>
</dbReference>
<comment type="subcellular location">
    <subcellularLocation>
        <location evidence="1">Nucleus</location>
    </subcellularLocation>
</comment>
<sequence>MPLPVIRRPHPRSRFGCFVCRARHKKCDERHPLCSACDRNQLVCSWPAAASKISSGAELPPLPKALRGQGPASDLLRYYIDCTAPRLAGKVDPENPFVTYNLPIAWSNDLLLHVILATSASHLAYISRILRDYVKKLNKVLATPPDDTSGKLNLLSTILALCFFEVRGPRVVQRHWELTSVQVVSCNRQGALFHHLRASRVIIAELQTKQIQLDQALFGFCLEQYCYLAIVSNITHGANSCNGERNTEFLEIPLRHLNFGSKIYGCMFGCSHQLFEVIPRIACLAKCHSFSNHRANESRTKDFEILERRIENWQPTLGLQQSWLNSPQRIEELQIAGNAYQQACLIFLHTSFHGPHPPDTHLFARVDVCTEKFLNYFGQLSTESPAWTTMMWPMIIVGSCLRTARQRRIFTDIVNKSTFQMRIVDSTLRFIQWVWEAYDYDQSTYGPYSIERIIRTKKFNICVA</sequence>
<feature type="domain" description="Zn(2)-C6 fungal-type" evidence="6">
    <location>
        <begin position="16"/>
        <end position="46"/>
    </location>
</feature>
<protein>
    <submittedName>
        <fullName evidence="7">C6 transcription factor, putative</fullName>
    </submittedName>
</protein>
<dbReference type="GO" id="GO:0000981">
    <property type="term" value="F:DNA-binding transcription factor activity, RNA polymerase II-specific"/>
    <property type="evidence" value="ECO:0007669"/>
    <property type="project" value="InterPro"/>
</dbReference>
<dbReference type="SMART" id="SM00066">
    <property type="entry name" value="GAL4"/>
    <property type="match status" value="1"/>
</dbReference>
<dbReference type="EMBL" id="EQ962656">
    <property type="protein sequence ID" value="EED17154.1"/>
    <property type="molecule type" value="Genomic_DNA"/>
</dbReference>
<dbReference type="PROSITE" id="PS00463">
    <property type="entry name" value="ZN2_CY6_FUNGAL_1"/>
    <property type="match status" value="1"/>
</dbReference>
<evidence type="ECO:0000256" key="4">
    <source>
        <dbReference type="ARBA" id="ARBA00023163"/>
    </source>
</evidence>
<dbReference type="InterPro" id="IPR036864">
    <property type="entry name" value="Zn2-C6_fun-type_DNA-bd_sf"/>
</dbReference>
<dbReference type="GO" id="GO:0008270">
    <property type="term" value="F:zinc ion binding"/>
    <property type="evidence" value="ECO:0007669"/>
    <property type="project" value="InterPro"/>
</dbReference>
<organism evidence="7 8">
    <name type="scientific">Talaromyces stipitatus (strain ATCC 10500 / CBS 375.48 / QM 6759 / NRRL 1006)</name>
    <name type="common">Penicillium stipitatum</name>
    <dbReference type="NCBI Taxonomy" id="441959"/>
    <lineage>
        <taxon>Eukaryota</taxon>
        <taxon>Fungi</taxon>
        <taxon>Dikarya</taxon>
        <taxon>Ascomycota</taxon>
        <taxon>Pezizomycotina</taxon>
        <taxon>Eurotiomycetes</taxon>
        <taxon>Eurotiomycetidae</taxon>
        <taxon>Eurotiales</taxon>
        <taxon>Trichocomaceae</taxon>
        <taxon>Talaromyces</taxon>
        <taxon>Talaromyces sect. Talaromyces</taxon>
    </lineage>
</organism>
<name>B8MHZ2_TALSN</name>
<gene>
    <name evidence="7" type="ORF">TSTA_022100</name>
</gene>
<dbReference type="PANTHER" id="PTHR37534:SF46">
    <property type="entry name" value="ZN(II)2CYS6 TRANSCRIPTION FACTOR (EUROFUNG)"/>
    <property type="match status" value="1"/>
</dbReference>
<accession>B8MHZ2</accession>
<evidence type="ECO:0000256" key="1">
    <source>
        <dbReference type="ARBA" id="ARBA00004123"/>
    </source>
</evidence>
<dbReference type="OMA" id="RNHLICT"/>
<dbReference type="InterPro" id="IPR001138">
    <property type="entry name" value="Zn2Cys6_DnaBD"/>
</dbReference>
<dbReference type="GeneID" id="8098476"/>
<evidence type="ECO:0000256" key="3">
    <source>
        <dbReference type="ARBA" id="ARBA00023125"/>
    </source>
</evidence>
<keyword evidence="2" id="KW-0805">Transcription regulation</keyword>
<dbReference type="GO" id="GO:0003677">
    <property type="term" value="F:DNA binding"/>
    <property type="evidence" value="ECO:0007669"/>
    <property type="project" value="UniProtKB-KW"/>
</dbReference>
<dbReference type="AlphaFoldDB" id="B8MHZ2"/>
<dbReference type="InParanoid" id="B8MHZ2"/>
<dbReference type="GO" id="GO:0005634">
    <property type="term" value="C:nucleus"/>
    <property type="evidence" value="ECO:0007669"/>
    <property type="project" value="UniProtKB-SubCell"/>
</dbReference>
<dbReference type="OrthoDB" id="187139at2759"/>
<dbReference type="VEuPathDB" id="FungiDB:TSTA_022100"/>
<dbReference type="STRING" id="441959.B8MHZ2"/>
<proteinExistence type="predicted"/>
<dbReference type="Pfam" id="PF11951">
    <property type="entry name" value="Fungal_trans_2"/>
    <property type="match status" value="1"/>
</dbReference>
<evidence type="ECO:0000256" key="5">
    <source>
        <dbReference type="ARBA" id="ARBA00023242"/>
    </source>
</evidence>
<keyword evidence="3" id="KW-0238">DNA-binding</keyword>
<evidence type="ECO:0000313" key="8">
    <source>
        <dbReference type="Proteomes" id="UP000001745"/>
    </source>
</evidence>
<keyword evidence="5" id="KW-0539">Nucleus</keyword>
<dbReference type="RefSeq" id="XP_002484388.1">
    <property type="nucleotide sequence ID" value="XM_002484343.1"/>
</dbReference>
<evidence type="ECO:0000259" key="6">
    <source>
        <dbReference type="PROSITE" id="PS50048"/>
    </source>
</evidence>
<dbReference type="InterPro" id="IPR021858">
    <property type="entry name" value="Fun_TF"/>
</dbReference>
<dbReference type="PROSITE" id="PS50048">
    <property type="entry name" value="ZN2_CY6_FUNGAL_2"/>
    <property type="match status" value="1"/>
</dbReference>
<dbReference type="PhylomeDB" id="B8MHZ2"/>
<dbReference type="PANTHER" id="PTHR37534">
    <property type="entry name" value="TRANSCRIPTIONAL ACTIVATOR PROTEIN UGA3"/>
    <property type="match status" value="1"/>
</dbReference>
<dbReference type="SUPFAM" id="SSF57701">
    <property type="entry name" value="Zn2/Cys6 DNA-binding domain"/>
    <property type="match status" value="1"/>
</dbReference>
<keyword evidence="4" id="KW-0804">Transcription</keyword>
<dbReference type="Proteomes" id="UP000001745">
    <property type="component" value="Unassembled WGS sequence"/>
</dbReference>
<dbReference type="eggNOG" id="ENOG502SM8S">
    <property type="taxonomic scope" value="Eukaryota"/>
</dbReference>
<keyword evidence="8" id="KW-1185">Reference proteome</keyword>
<evidence type="ECO:0000256" key="2">
    <source>
        <dbReference type="ARBA" id="ARBA00023015"/>
    </source>
</evidence>
<dbReference type="Gene3D" id="4.10.240.10">
    <property type="entry name" value="Zn(2)-C6 fungal-type DNA-binding domain"/>
    <property type="match status" value="1"/>
</dbReference>
<dbReference type="Pfam" id="PF00172">
    <property type="entry name" value="Zn_clus"/>
    <property type="match status" value="1"/>
</dbReference>
<reference evidence="8" key="1">
    <citation type="journal article" date="2015" name="Genome Announc.">
        <title>Genome sequence of the AIDS-associated pathogen Penicillium marneffei (ATCC18224) and its near taxonomic relative Talaromyces stipitatus (ATCC10500).</title>
        <authorList>
            <person name="Nierman W.C."/>
            <person name="Fedorova-Abrams N.D."/>
            <person name="Andrianopoulos A."/>
        </authorList>
    </citation>
    <scope>NUCLEOTIDE SEQUENCE [LARGE SCALE GENOMIC DNA]</scope>
    <source>
        <strain evidence="8">ATCC 10500 / CBS 375.48 / QM 6759 / NRRL 1006</strain>
    </source>
</reference>